<evidence type="ECO:0000313" key="10">
    <source>
        <dbReference type="EMBL" id="KDR12601.1"/>
    </source>
</evidence>
<dbReference type="GO" id="GO:0003677">
    <property type="term" value="F:DNA binding"/>
    <property type="evidence" value="ECO:0007669"/>
    <property type="project" value="UniProtKB-KW"/>
</dbReference>
<dbReference type="FunCoup" id="A0A067QSI2">
    <property type="interactions" value="932"/>
</dbReference>
<evidence type="ECO:0000256" key="1">
    <source>
        <dbReference type="ARBA" id="ARBA00004123"/>
    </source>
</evidence>
<evidence type="ECO:0000256" key="2">
    <source>
        <dbReference type="ARBA" id="ARBA00022574"/>
    </source>
</evidence>
<dbReference type="GO" id="GO:0003682">
    <property type="term" value="F:chromatin binding"/>
    <property type="evidence" value="ECO:0007669"/>
    <property type="project" value="TreeGrafter"/>
</dbReference>
<gene>
    <name evidence="10" type="ORF">L798_12036</name>
</gene>
<name>A0A067QSI2_ZOONE</name>
<dbReference type="Pfam" id="PF20946">
    <property type="entry name" value="Ctf4_C"/>
    <property type="match status" value="1"/>
</dbReference>
<dbReference type="GO" id="GO:0006281">
    <property type="term" value="P:DNA repair"/>
    <property type="evidence" value="ECO:0007669"/>
    <property type="project" value="TreeGrafter"/>
</dbReference>
<feature type="domain" description="WDHD1/CFT4 second beta-propeller" evidence="7">
    <location>
        <begin position="394"/>
        <end position="676"/>
    </location>
</feature>
<evidence type="ECO:0000259" key="8">
    <source>
        <dbReference type="Pfam" id="PF20946"/>
    </source>
</evidence>
<dbReference type="STRING" id="136037.A0A067QSI2"/>
<dbReference type="PROSITE" id="PS50294">
    <property type="entry name" value="WD_REPEATS_REGION"/>
    <property type="match status" value="2"/>
</dbReference>
<dbReference type="InterPro" id="IPR048591">
    <property type="entry name" value="WDHD1/CFT4_hel"/>
</dbReference>
<keyword evidence="3" id="KW-0677">Repeat</keyword>
<evidence type="ECO:0000259" key="9">
    <source>
        <dbReference type="Pfam" id="PF24817"/>
    </source>
</evidence>
<comment type="subcellular location">
    <subcellularLocation>
        <location evidence="1">Nucleus</location>
    </subcellularLocation>
</comment>
<keyword evidence="11" id="KW-1185">Reference proteome</keyword>
<feature type="repeat" description="WD" evidence="5">
    <location>
        <begin position="9"/>
        <end position="40"/>
    </location>
</feature>
<dbReference type="Pfam" id="PF12341">
    <property type="entry name" value="Mcl1_mid"/>
    <property type="match status" value="1"/>
</dbReference>
<organism evidence="10 11">
    <name type="scientific">Zootermopsis nevadensis</name>
    <name type="common">Dampwood termite</name>
    <dbReference type="NCBI Taxonomy" id="136037"/>
    <lineage>
        <taxon>Eukaryota</taxon>
        <taxon>Metazoa</taxon>
        <taxon>Ecdysozoa</taxon>
        <taxon>Arthropoda</taxon>
        <taxon>Hexapoda</taxon>
        <taxon>Insecta</taxon>
        <taxon>Pterygota</taxon>
        <taxon>Neoptera</taxon>
        <taxon>Polyneoptera</taxon>
        <taxon>Dictyoptera</taxon>
        <taxon>Blattodea</taxon>
        <taxon>Blattoidea</taxon>
        <taxon>Termitoidae</taxon>
        <taxon>Termopsidae</taxon>
        <taxon>Zootermopsis</taxon>
    </lineage>
</organism>
<feature type="domain" description="WDHD1 first WD40" evidence="9">
    <location>
        <begin position="9"/>
        <end position="299"/>
    </location>
</feature>
<dbReference type="Proteomes" id="UP000027135">
    <property type="component" value="Unassembled WGS sequence"/>
</dbReference>
<dbReference type="AlphaFoldDB" id="A0A067QSI2"/>
<feature type="region of interest" description="Disordered" evidence="6">
    <location>
        <begin position="902"/>
        <end position="936"/>
    </location>
</feature>
<dbReference type="EMBL" id="KK853004">
    <property type="protein sequence ID" value="KDR12601.1"/>
    <property type="molecule type" value="Genomic_DNA"/>
</dbReference>
<keyword evidence="4" id="KW-0539">Nucleus</keyword>
<accession>A0A067QSI2</accession>
<dbReference type="InterPro" id="IPR036322">
    <property type="entry name" value="WD40_repeat_dom_sf"/>
</dbReference>
<dbReference type="SUPFAM" id="SSF50978">
    <property type="entry name" value="WD40 repeat-like"/>
    <property type="match status" value="1"/>
</dbReference>
<dbReference type="Pfam" id="PF24817">
    <property type="entry name" value="WD40_WDHD1_1st"/>
    <property type="match status" value="1"/>
</dbReference>
<dbReference type="eggNOG" id="KOG1274">
    <property type="taxonomic scope" value="Eukaryota"/>
</dbReference>
<dbReference type="InParanoid" id="A0A067QSI2"/>
<dbReference type="SMART" id="SM00320">
    <property type="entry name" value="WD40"/>
    <property type="match status" value="4"/>
</dbReference>
<reference evidence="10 11" key="1">
    <citation type="journal article" date="2014" name="Nat. Commun.">
        <title>Molecular traces of alternative social organization in a termite genome.</title>
        <authorList>
            <person name="Terrapon N."/>
            <person name="Li C."/>
            <person name="Robertson H.M."/>
            <person name="Ji L."/>
            <person name="Meng X."/>
            <person name="Booth W."/>
            <person name="Chen Z."/>
            <person name="Childers C.P."/>
            <person name="Glastad K.M."/>
            <person name="Gokhale K."/>
            <person name="Gowin J."/>
            <person name="Gronenberg W."/>
            <person name="Hermansen R.A."/>
            <person name="Hu H."/>
            <person name="Hunt B.G."/>
            <person name="Huylmans A.K."/>
            <person name="Khalil S.M."/>
            <person name="Mitchell R.D."/>
            <person name="Munoz-Torres M.C."/>
            <person name="Mustard J.A."/>
            <person name="Pan H."/>
            <person name="Reese J.T."/>
            <person name="Scharf M.E."/>
            <person name="Sun F."/>
            <person name="Vogel H."/>
            <person name="Xiao J."/>
            <person name="Yang W."/>
            <person name="Yang Z."/>
            <person name="Yang Z."/>
            <person name="Zhou J."/>
            <person name="Zhu J."/>
            <person name="Brent C.S."/>
            <person name="Elsik C.G."/>
            <person name="Goodisman M.A."/>
            <person name="Liberles D.A."/>
            <person name="Roe R.M."/>
            <person name="Vargo E.L."/>
            <person name="Vilcinskas A."/>
            <person name="Wang J."/>
            <person name="Bornberg-Bauer E."/>
            <person name="Korb J."/>
            <person name="Zhang G."/>
            <person name="Liebig J."/>
        </authorList>
    </citation>
    <scope>NUCLEOTIDE SEQUENCE [LARGE SCALE GENOMIC DNA]</scope>
    <source>
        <tissue evidence="10">Whole organism</tissue>
    </source>
</reference>
<feature type="compositionally biased region" description="Basic and acidic residues" evidence="6">
    <location>
        <begin position="1007"/>
        <end position="1020"/>
    </location>
</feature>
<evidence type="ECO:0000256" key="6">
    <source>
        <dbReference type="SAM" id="MobiDB-lite"/>
    </source>
</evidence>
<evidence type="ECO:0000256" key="5">
    <source>
        <dbReference type="PROSITE-ProRule" id="PRU00221"/>
    </source>
</evidence>
<keyword evidence="2 5" id="KW-0853">WD repeat</keyword>
<dbReference type="Gene3D" id="2.130.10.10">
    <property type="entry name" value="YVTN repeat-like/Quinoprotein amine dehydrogenase"/>
    <property type="match status" value="2"/>
</dbReference>
<feature type="repeat" description="WD" evidence="5">
    <location>
        <begin position="131"/>
        <end position="172"/>
    </location>
</feature>
<dbReference type="InterPro" id="IPR022100">
    <property type="entry name" value="WDHD1/CFT4_beta-prop_2nd"/>
</dbReference>
<protein>
    <submittedName>
        <fullName evidence="10">WD repeat and HMG-box DNA-binding protein 1</fullName>
    </submittedName>
</protein>
<dbReference type="GO" id="GO:0000278">
    <property type="term" value="P:mitotic cell cycle"/>
    <property type="evidence" value="ECO:0007669"/>
    <property type="project" value="TreeGrafter"/>
</dbReference>
<dbReference type="OMA" id="RYAHTNG"/>
<sequence>MNVKKRPMRYAHTDGHTDVCYSDNGKYILTCGIDGDVRIWAGLEDDDPSSQCVGEQALTVVCKNDHYYVGTDNNNVQAYSFPGSDRDGIISRFTAAVTHIAISNDGKRIVAGSSDMEIHVSNVGTSKTTVLTGHKAPILGVALDPKDKYVASSSCDGTVRVWTIDDTQTVHSWNCVPVCNAFLAAKCLGRPSWQPKTGHYLAVPHGKEIRIYERETWNKVLSFSHDQVKQDFSISAYSPCGNYLAGCTSGGDICVWNVNLHTCVMSTRHDRGYRICGLAWNPGGNGEIAYCDVMGQLGTIEDCIPSASQDNSSVTQEKTMTVDDMIHLNPIDDDDDDDNENVISLDKIKAELSQPSFFGDNDKLSHAVADDDDDVESKISGVARIAPVCDLQPPFQPSSTPVHLQHRFMVWNSVGIVRCYSTEDENSVDVEFHDTSLHHALHINNFFKHTMATLTDEVLVLACEIQDEAPSKVVCVLLNSWDGSKEWSVDLPEGEEALAIAAGKGWLAVATDTRNLRLFTVAGTQREVVSLPGPVVCVAGHRNRLLTVFHNGMGLPGDQSLGFAVFSLGSGQLQVLTAFQPLSMTPKSTLKWAGFSDEGTPFTLDSAGIIRMFSRKSFWLPLCDTQAHCKGKSDHYFVLGISEKCQNVRCVLCKGSYYPPTTPRPAVAEISLKLPMCEATTEKSVMEERFWRLQLACSTTGDMCKMGLDSFNDKDALDRSIKETVIKLFALACRSGFEYRAVEICDLMPSHHVVQLAMKYASKLGKMNLADKVAEVATRKVDEREQGFQNDQVDNIYTLRYASDMESRFLPSRSMSLEESSSTYGTKVNHLLENATNASTESESLLLAATKQKKCEAQTEIKPLMSLGQKRLNPFKKSVARVESSRGLANLDALYAQQKSDKNKCNSILEQPPPPQKTKIKQTTLSALKPADSPAVRTTAKKLPTFFEWYEKEKDALAEEFPDLSASELSRQGMKRFKGSIQSDTQVPVTNSSAESQTPVPETKKRKSEEESGLHEENPPKKTITSSSSKLMAFAFKKS</sequence>
<dbReference type="GO" id="GO:0006261">
    <property type="term" value="P:DNA-templated DNA replication"/>
    <property type="evidence" value="ECO:0007669"/>
    <property type="project" value="TreeGrafter"/>
</dbReference>
<feature type="region of interest" description="Disordered" evidence="6">
    <location>
        <begin position="975"/>
        <end position="1029"/>
    </location>
</feature>
<evidence type="ECO:0000256" key="3">
    <source>
        <dbReference type="ARBA" id="ARBA00022737"/>
    </source>
</evidence>
<dbReference type="InterPro" id="IPR015943">
    <property type="entry name" value="WD40/YVTN_repeat-like_dom_sf"/>
</dbReference>
<dbReference type="PANTHER" id="PTHR19932:SF10">
    <property type="entry name" value="WD REPEAT AND HMG-BOX DNA-BINDING PROTEIN 1"/>
    <property type="match status" value="1"/>
</dbReference>
<evidence type="ECO:0000256" key="4">
    <source>
        <dbReference type="ARBA" id="ARBA00023242"/>
    </source>
</evidence>
<dbReference type="InterPro" id="IPR001680">
    <property type="entry name" value="WD40_rpt"/>
</dbReference>
<keyword evidence="10" id="KW-0238">DNA-binding</keyword>
<dbReference type="PROSITE" id="PS50082">
    <property type="entry name" value="WD_REPEATS_2"/>
    <property type="match status" value="2"/>
</dbReference>
<evidence type="ECO:0000313" key="11">
    <source>
        <dbReference type="Proteomes" id="UP000027135"/>
    </source>
</evidence>
<dbReference type="GO" id="GO:0043596">
    <property type="term" value="C:nuclear replication fork"/>
    <property type="evidence" value="ECO:0007669"/>
    <property type="project" value="TreeGrafter"/>
</dbReference>
<evidence type="ECO:0000259" key="7">
    <source>
        <dbReference type="Pfam" id="PF12341"/>
    </source>
</evidence>
<proteinExistence type="predicted"/>
<dbReference type="PANTHER" id="PTHR19932">
    <property type="entry name" value="WD REPEAT AND HMG-BOX DNA BINDING PROTEIN"/>
    <property type="match status" value="1"/>
</dbReference>
<feature type="compositionally biased region" description="Polar residues" evidence="6">
    <location>
        <begin position="980"/>
        <end position="1000"/>
    </location>
</feature>
<dbReference type="InterPro" id="IPR057646">
    <property type="entry name" value="WD40_WDHD1_1st"/>
</dbReference>
<feature type="domain" description="WDHD1/CFT4 helical bundle" evidence="8">
    <location>
        <begin position="686"/>
        <end position="783"/>
    </location>
</feature>